<dbReference type="GO" id="GO:0017089">
    <property type="term" value="F:glycolipid transfer activity"/>
    <property type="evidence" value="ECO:0007669"/>
    <property type="project" value="TreeGrafter"/>
</dbReference>
<dbReference type="AlphaFoldDB" id="A0A1H0ESC6"/>
<evidence type="ECO:0000313" key="7">
    <source>
        <dbReference type="Proteomes" id="UP000199134"/>
    </source>
</evidence>
<keyword evidence="6" id="KW-1185">Reference proteome</keyword>
<evidence type="ECO:0000256" key="1">
    <source>
        <dbReference type="ARBA" id="ARBA00022729"/>
    </source>
</evidence>
<dbReference type="STRING" id="645274.SAMN04487901_103179"/>
<dbReference type="Pfam" id="PF13100">
    <property type="entry name" value="OstA_2"/>
    <property type="match status" value="1"/>
</dbReference>
<dbReference type="PANTHER" id="PTHR36504:SF1">
    <property type="entry name" value="LIPOPOLYSACCHARIDE EXPORT SYSTEM PROTEIN LPTA"/>
    <property type="match status" value="1"/>
</dbReference>
<evidence type="ECO:0000256" key="2">
    <source>
        <dbReference type="SAM" id="MobiDB-lite"/>
    </source>
</evidence>
<dbReference type="Gene3D" id="2.60.450.10">
    <property type="entry name" value="Lipopolysaccharide (LPS) transport protein A like domain"/>
    <property type="match status" value="3"/>
</dbReference>
<dbReference type="GO" id="GO:0030288">
    <property type="term" value="C:outer membrane-bounded periplasmic space"/>
    <property type="evidence" value="ECO:0007669"/>
    <property type="project" value="TreeGrafter"/>
</dbReference>
<dbReference type="EMBL" id="FNIW01000004">
    <property type="protein sequence ID" value="SDN85179.1"/>
    <property type="molecule type" value="Genomic_DNA"/>
</dbReference>
<organism evidence="5 7">
    <name type="scientific">Prevotella communis</name>
    <dbReference type="NCBI Taxonomy" id="2913614"/>
    <lineage>
        <taxon>Bacteria</taxon>
        <taxon>Pseudomonadati</taxon>
        <taxon>Bacteroidota</taxon>
        <taxon>Bacteroidia</taxon>
        <taxon>Bacteroidales</taxon>
        <taxon>Prevotellaceae</taxon>
        <taxon>Prevotella</taxon>
    </lineage>
</organism>
<name>A0A1H0ESC6_9BACT</name>
<sequence length="560" mass="64059">MTIATASLNMKVGLGKSRRSISLVLLCALCLVVYGAASSTPKKKTEKSRVYLVHADELFFDIWKNNNAQVLRGQVEFEHDGAHLYCDSANYFEQSNSFEAWGHVKMVQGDTLSLTGDYGFYDGDNKLLVAKVFDSGKQVVLRNRATTLYTDTLYFDRNDNMGYYDEGGKIVDKTATLTSWHGEYHTDSKDAFFMDKVKLVDGNSTLTTDTLVYNTRSKLANIVGPSDIVSGKSHIYSELGYYNTAKKQAELLNRSRVRNEGRTIVADSIWYDGITGVSEAFRKVIYNDSVNKNGMRCNYGYYDDLNGYAMSTDSVVALEYSQKDTLYMHADTFKVFTYNIDTDSVYRVMHGYNKVRAYRIDIQAVCDSLVYNSKDSCMTMYTDPILWNVNQQLLGEMVQVFMKDSVVDRAHVINQAFSIEKLPEDKMYNQVSSNEMFAFFQNGEMHEGQAVDNVLVAYYPVNESDSTYEGLVRMETSKMRLIMEKKKLSSIWTPKANGIMYPMTQIPPEKRFLEGFNWFDYVRPMSKDDIFDWRPKKPGTEIRPTRRKGEMTQEKKTLAL</sequence>
<feature type="domain" description="Organic solvent tolerance-like N-terminal" evidence="3">
    <location>
        <begin position="47"/>
        <end position="209"/>
    </location>
</feature>
<dbReference type="GO" id="GO:0009279">
    <property type="term" value="C:cell outer membrane"/>
    <property type="evidence" value="ECO:0007669"/>
    <property type="project" value="TreeGrafter"/>
</dbReference>
<gene>
    <name evidence="5" type="ORF">SAMN04487900_10415</name>
    <name evidence="4" type="ORF">SAMN04487901_103179</name>
</gene>
<dbReference type="GO" id="GO:0015920">
    <property type="term" value="P:lipopolysaccharide transport"/>
    <property type="evidence" value="ECO:0007669"/>
    <property type="project" value="TreeGrafter"/>
</dbReference>
<evidence type="ECO:0000259" key="3">
    <source>
        <dbReference type="Pfam" id="PF13100"/>
    </source>
</evidence>
<proteinExistence type="predicted"/>
<dbReference type="EMBL" id="FNCQ01000003">
    <property type="protein sequence ID" value="SDG40014.1"/>
    <property type="molecule type" value="Genomic_DNA"/>
</dbReference>
<reference evidence="5 6" key="1">
    <citation type="submission" date="2016-10" db="EMBL/GenBank/DDBJ databases">
        <authorList>
            <person name="Varghese N."/>
            <person name="Submissions S."/>
        </authorList>
    </citation>
    <scope>NUCLEOTIDE SEQUENCE</scope>
    <source>
        <strain evidence="5">BP1-145</strain>
        <strain evidence="6">BP1-148</strain>
    </source>
</reference>
<reference evidence="4 7" key="2">
    <citation type="submission" date="2016-10" db="EMBL/GenBank/DDBJ databases">
        <authorList>
            <person name="de Groot N.N."/>
        </authorList>
    </citation>
    <scope>NUCLEOTIDE SEQUENCE [LARGE SCALE GENOMIC DNA]</scope>
    <source>
        <strain evidence="7">BP1-145</strain>
        <strain evidence="4">BP1-148</strain>
    </source>
</reference>
<dbReference type="InterPro" id="IPR052037">
    <property type="entry name" value="LPS_export_LptA"/>
</dbReference>
<feature type="region of interest" description="Disordered" evidence="2">
    <location>
        <begin position="535"/>
        <end position="560"/>
    </location>
</feature>
<protein>
    <submittedName>
        <fullName evidence="5">OstA-like protein</fullName>
    </submittedName>
</protein>
<accession>A0A1G7TY79</accession>
<evidence type="ECO:0000313" key="6">
    <source>
        <dbReference type="Proteomes" id="UP000198779"/>
    </source>
</evidence>
<dbReference type="PANTHER" id="PTHR36504">
    <property type="entry name" value="LIPOPOLYSACCHARIDE EXPORT SYSTEM PROTEIN LPTA"/>
    <property type="match status" value="1"/>
</dbReference>
<keyword evidence="1" id="KW-0732">Signal</keyword>
<evidence type="ECO:0000313" key="4">
    <source>
        <dbReference type="EMBL" id="SDG40014.1"/>
    </source>
</evidence>
<dbReference type="InterPro" id="IPR005653">
    <property type="entry name" value="OstA-like_N"/>
</dbReference>
<accession>A0A1H0ESC6</accession>
<evidence type="ECO:0000313" key="5">
    <source>
        <dbReference type="EMBL" id="SDN85179.1"/>
    </source>
</evidence>
<dbReference type="Proteomes" id="UP000199134">
    <property type="component" value="Unassembled WGS sequence"/>
</dbReference>
<dbReference type="Proteomes" id="UP000198779">
    <property type="component" value="Unassembled WGS sequence"/>
</dbReference>